<dbReference type="RefSeq" id="WP_324276452.1">
    <property type="nucleotide sequence ID" value="NZ_CP141261.1"/>
</dbReference>
<protein>
    <submittedName>
        <fullName evidence="3">Phosphotransferase</fullName>
    </submittedName>
</protein>
<organism evidence="3 4">
    <name type="scientific">Blastococcus brunescens</name>
    <dbReference type="NCBI Taxonomy" id="1564165"/>
    <lineage>
        <taxon>Bacteria</taxon>
        <taxon>Bacillati</taxon>
        <taxon>Actinomycetota</taxon>
        <taxon>Actinomycetes</taxon>
        <taxon>Geodermatophilales</taxon>
        <taxon>Geodermatophilaceae</taxon>
        <taxon>Blastococcus</taxon>
    </lineage>
</organism>
<feature type="domain" description="Aminoglycoside phosphotransferase" evidence="2">
    <location>
        <begin position="7"/>
        <end position="169"/>
    </location>
</feature>
<dbReference type="SUPFAM" id="SSF56112">
    <property type="entry name" value="Protein kinase-like (PK-like)"/>
    <property type="match status" value="1"/>
</dbReference>
<dbReference type="Proteomes" id="UP001324287">
    <property type="component" value="Chromosome"/>
</dbReference>
<sequence length="228" mass="23114">MVRPSAVDQLVARHEVLAGPVPAPPVLAATADGVVVLPGLPGTPLRALLSGGAGRLPHADELERVLDALPDAVATLSRQGRRAPADGLARAGTYAAVLGLVLPALRPRLDALTSTLDAADAGAHDPVPVHGDFYESQLLVDDGAVVGLLDVDTAGCGSRIDDWANLLAHLAVLEQVLPGPAPPCATAGRSRPPSSAGGRPRRCGHGCPRCSSGWPPAPSGSSSRAGRR</sequence>
<feature type="compositionally biased region" description="Low complexity" evidence="1">
    <location>
        <begin position="187"/>
        <end position="198"/>
    </location>
</feature>
<dbReference type="Pfam" id="PF01636">
    <property type="entry name" value="APH"/>
    <property type="match status" value="1"/>
</dbReference>
<keyword evidence="4" id="KW-1185">Reference proteome</keyword>
<evidence type="ECO:0000259" key="2">
    <source>
        <dbReference type="Pfam" id="PF01636"/>
    </source>
</evidence>
<evidence type="ECO:0000313" key="3">
    <source>
        <dbReference type="EMBL" id="WRL65128.1"/>
    </source>
</evidence>
<feature type="region of interest" description="Disordered" evidence="1">
    <location>
        <begin position="183"/>
        <end position="228"/>
    </location>
</feature>
<dbReference type="EMBL" id="CP141261">
    <property type="protein sequence ID" value="WRL65128.1"/>
    <property type="molecule type" value="Genomic_DNA"/>
</dbReference>
<dbReference type="Gene3D" id="3.90.1200.10">
    <property type="match status" value="1"/>
</dbReference>
<name>A0ABZ1B2V1_9ACTN</name>
<dbReference type="InterPro" id="IPR011009">
    <property type="entry name" value="Kinase-like_dom_sf"/>
</dbReference>
<accession>A0ABZ1B2V1</accession>
<gene>
    <name evidence="3" type="ORF">U6N30_05440</name>
</gene>
<dbReference type="InterPro" id="IPR002575">
    <property type="entry name" value="Aminoglycoside_PTrfase"/>
</dbReference>
<proteinExistence type="predicted"/>
<evidence type="ECO:0000256" key="1">
    <source>
        <dbReference type="SAM" id="MobiDB-lite"/>
    </source>
</evidence>
<feature type="compositionally biased region" description="Low complexity" evidence="1">
    <location>
        <begin position="205"/>
        <end position="228"/>
    </location>
</feature>
<evidence type="ECO:0000313" key="4">
    <source>
        <dbReference type="Proteomes" id="UP001324287"/>
    </source>
</evidence>
<reference evidence="3 4" key="1">
    <citation type="submission" date="2023-12" db="EMBL/GenBank/DDBJ databases">
        <title>Blastococcus brunescens sp. nov., an actonobacterium isolated from sandstone collected in sahara desert.</title>
        <authorList>
            <person name="Gtari M."/>
            <person name="Ghodhbane F."/>
        </authorList>
    </citation>
    <scope>NUCLEOTIDE SEQUENCE [LARGE SCALE GENOMIC DNA]</scope>
    <source>
        <strain evidence="3 4">BMG 8361</strain>
    </source>
</reference>